<feature type="transmembrane region" description="Helical" evidence="1">
    <location>
        <begin position="43"/>
        <end position="63"/>
    </location>
</feature>
<feature type="transmembrane region" description="Helical" evidence="1">
    <location>
        <begin position="97"/>
        <end position="115"/>
    </location>
</feature>
<gene>
    <name evidence="2" type="ORF">GRI35_12315</name>
</gene>
<reference evidence="2 3" key="1">
    <citation type="submission" date="2019-12" db="EMBL/GenBank/DDBJ databases">
        <title>Genomic-based taxomic classification of the family Erythrobacteraceae.</title>
        <authorList>
            <person name="Xu L."/>
        </authorList>
    </citation>
    <scope>NUCLEOTIDE SEQUENCE [LARGE SCALE GENOMIC DNA]</scope>
    <source>
        <strain evidence="2 3">KCTC 42006</strain>
    </source>
</reference>
<feature type="transmembrane region" description="Helical" evidence="1">
    <location>
        <begin position="70"/>
        <end position="91"/>
    </location>
</feature>
<dbReference type="OrthoDB" id="7409876at2"/>
<organism evidence="2 3">
    <name type="scientific">Pontixanthobacter aestiaquae</name>
    <dbReference type="NCBI Taxonomy" id="1509367"/>
    <lineage>
        <taxon>Bacteria</taxon>
        <taxon>Pseudomonadati</taxon>
        <taxon>Pseudomonadota</taxon>
        <taxon>Alphaproteobacteria</taxon>
        <taxon>Sphingomonadales</taxon>
        <taxon>Erythrobacteraceae</taxon>
        <taxon>Pontixanthobacter</taxon>
    </lineage>
</organism>
<dbReference type="EMBL" id="WTYZ01000001">
    <property type="protein sequence ID" value="MXO84152.1"/>
    <property type="molecule type" value="Genomic_DNA"/>
</dbReference>
<keyword evidence="3" id="KW-1185">Reference proteome</keyword>
<keyword evidence="1" id="KW-1133">Transmembrane helix</keyword>
<sequence>MQNTVTYDRAAVALSLFCIAHCIALPVLAITLPFLAVFAEAEWVHRVLAVLAVLASLSVIASAHTSRTPLFLVPALTGLGLIIGGLFAENFGMDETLPTVAGGMLLAAAHIYRIFKHS</sequence>
<dbReference type="AlphaFoldDB" id="A0A844ZA16"/>
<evidence type="ECO:0000313" key="2">
    <source>
        <dbReference type="EMBL" id="MXO84152.1"/>
    </source>
</evidence>
<dbReference type="Proteomes" id="UP000460290">
    <property type="component" value="Unassembled WGS sequence"/>
</dbReference>
<dbReference type="GO" id="GO:0015097">
    <property type="term" value="F:mercury ion transmembrane transporter activity"/>
    <property type="evidence" value="ECO:0007669"/>
    <property type="project" value="InterPro"/>
</dbReference>
<name>A0A844ZA16_9SPHN</name>
<keyword evidence="1" id="KW-0472">Membrane</keyword>
<dbReference type="RefSeq" id="WP_160614422.1">
    <property type="nucleotide sequence ID" value="NZ_JAUFQM010000001.1"/>
</dbReference>
<evidence type="ECO:0000313" key="3">
    <source>
        <dbReference type="Proteomes" id="UP000460290"/>
    </source>
</evidence>
<dbReference type="InterPro" id="IPR004891">
    <property type="entry name" value="Mercury-R_MerC"/>
</dbReference>
<evidence type="ECO:0000256" key="1">
    <source>
        <dbReference type="SAM" id="Phobius"/>
    </source>
</evidence>
<proteinExistence type="predicted"/>
<dbReference type="Pfam" id="PF03203">
    <property type="entry name" value="MerC"/>
    <property type="match status" value="1"/>
</dbReference>
<protein>
    <submittedName>
        <fullName evidence="2">MerC family mercury resistance protein</fullName>
    </submittedName>
</protein>
<dbReference type="GO" id="GO:0016020">
    <property type="term" value="C:membrane"/>
    <property type="evidence" value="ECO:0007669"/>
    <property type="project" value="InterPro"/>
</dbReference>
<accession>A0A844ZA16</accession>
<keyword evidence="1" id="KW-0812">Transmembrane</keyword>
<feature type="transmembrane region" description="Helical" evidence="1">
    <location>
        <begin position="12"/>
        <end position="37"/>
    </location>
</feature>
<comment type="caution">
    <text evidence="2">The sequence shown here is derived from an EMBL/GenBank/DDBJ whole genome shotgun (WGS) entry which is preliminary data.</text>
</comment>